<dbReference type="EMBL" id="QJSX01000014">
    <property type="protein sequence ID" value="PYE51829.1"/>
    <property type="molecule type" value="Genomic_DNA"/>
</dbReference>
<proteinExistence type="inferred from homology"/>
<evidence type="ECO:0000256" key="1">
    <source>
        <dbReference type="ARBA" id="ARBA00010169"/>
    </source>
</evidence>
<dbReference type="Proteomes" id="UP000248326">
    <property type="component" value="Unassembled WGS sequence"/>
</dbReference>
<dbReference type="AlphaFoldDB" id="A0A318SER2"/>
<dbReference type="PANTHER" id="PTHR23419">
    <property type="entry name" value="DIVALENT CATION TOLERANCE CUTA-RELATED"/>
    <property type="match status" value="1"/>
</dbReference>
<dbReference type="InterPro" id="IPR011322">
    <property type="entry name" value="N-reg_PII-like_a/b"/>
</dbReference>
<dbReference type="GO" id="GO:0010038">
    <property type="term" value="P:response to metal ion"/>
    <property type="evidence" value="ECO:0007669"/>
    <property type="project" value="InterPro"/>
</dbReference>
<dbReference type="PANTHER" id="PTHR23419:SF8">
    <property type="entry name" value="FI09726P"/>
    <property type="match status" value="1"/>
</dbReference>
<dbReference type="GO" id="GO:0005507">
    <property type="term" value="F:copper ion binding"/>
    <property type="evidence" value="ECO:0007669"/>
    <property type="project" value="TreeGrafter"/>
</dbReference>
<comment type="similarity">
    <text evidence="1">Belongs to the CutA family.</text>
</comment>
<dbReference type="Gene3D" id="3.30.70.120">
    <property type="match status" value="1"/>
</dbReference>
<dbReference type="SUPFAM" id="SSF54913">
    <property type="entry name" value="GlnB-like"/>
    <property type="match status" value="1"/>
</dbReference>
<comment type="caution">
    <text evidence="2">The sequence shown here is derived from an EMBL/GenBank/DDBJ whole genome shotgun (WGS) entry which is preliminary data.</text>
</comment>
<protein>
    <submittedName>
        <fullName evidence="2">Uncharacterized protein involved in tolerance to divalent cations</fullName>
    </submittedName>
</protein>
<organism evidence="2 3">
    <name type="scientific">Deinococcus yavapaiensis KR-236</name>
    <dbReference type="NCBI Taxonomy" id="694435"/>
    <lineage>
        <taxon>Bacteria</taxon>
        <taxon>Thermotogati</taxon>
        <taxon>Deinococcota</taxon>
        <taxon>Deinococci</taxon>
        <taxon>Deinococcales</taxon>
        <taxon>Deinococcaceae</taxon>
        <taxon>Deinococcus</taxon>
    </lineage>
</organism>
<evidence type="ECO:0000313" key="2">
    <source>
        <dbReference type="EMBL" id="PYE51829.1"/>
    </source>
</evidence>
<dbReference type="Pfam" id="PF03091">
    <property type="entry name" value="CutA1"/>
    <property type="match status" value="1"/>
</dbReference>
<dbReference type="InterPro" id="IPR004323">
    <property type="entry name" value="Ion_tolerance_CutA"/>
</dbReference>
<dbReference type="InterPro" id="IPR015867">
    <property type="entry name" value="N-reg_PII/ATP_PRibTrfase_C"/>
</dbReference>
<reference evidence="2 3" key="1">
    <citation type="submission" date="2018-06" db="EMBL/GenBank/DDBJ databases">
        <title>Genomic Encyclopedia of Type Strains, Phase IV (KMG-IV): sequencing the most valuable type-strain genomes for metagenomic binning, comparative biology and taxonomic classification.</title>
        <authorList>
            <person name="Goeker M."/>
        </authorList>
    </citation>
    <scope>NUCLEOTIDE SEQUENCE [LARGE SCALE GENOMIC DNA]</scope>
    <source>
        <strain evidence="2 3">DSM 18048</strain>
    </source>
</reference>
<keyword evidence="3" id="KW-1185">Reference proteome</keyword>
<dbReference type="OrthoDB" id="37622at2"/>
<dbReference type="RefSeq" id="WP_110887860.1">
    <property type="nucleotide sequence ID" value="NZ_QJSX01000014.1"/>
</dbReference>
<accession>A0A318SER2</accession>
<sequence>MPIVVLVTVPPDAARNLARTLVEERLAASVNVLPGLQSVYRWEGEVAEESETLLLVKTTRARYDALETRLLELHPYDVPEIVALPIEKGLPEYMTWLTDGTRF</sequence>
<name>A0A318SER2_9DEIO</name>
<gene>
    <name evidence="2" type="ORF">DES52_11430</name>
</gene>
<evidence type="ECO:0000313" key="3">
    <source>
        <dbReference type="Proteomes" id="UP000248326"/>
    </source>
</evidence>